<dbReference type="Gene3D" id="3.40.50.12780">
    <property type="entry name" value="N-terminal domain of ligase-like"/>
    <property type="match status" value="1"/>
</dbReference>
<reference evidence="5" key="2">
    <citation type="submission" date="2020-09" db="EMBL/GenBank/DDBJ databases">
        <authorList>
            <person name="Sun Q."/>
            <person name="Zhou Y."/>
        </authorList>
    </citation>
    <scope>NUCLEOTIDE SEQUENCE</scope>
    <source>
        <strain evidence="5">CGMCC 1.12919</strain>
    </source>
</reference>
<reference evidence="5" key="1">
    <citation type="journal article" date="2014" name="Int. J. Syst. Evol. Microbiol.">
        <title>Complete genome sequence of Corynebacterium casei LMG S-19264T (=DSM 44701T), isolated from a smear-ripened cheese.</title>
        <authorList>
            <consortium name="US DOE Joint Genome Institute (JGI-PGF)"/>
            <person name="Walter F."/>
            <person name="Albersmeier A."/>
            <person name="Kalinowski J."/>
            <person name="Ruckert C."/>
        </authorList>
    </citation>
    <scope>NUCLEOTIDE SEQUENCE</scope>
    <source>
        <strain evidence="5">CGMCC 1.12919</strain>
    </source>
</reference>
<feature type="domain" description="AMP-dependent synthetase/ligase" evidence="4">
    <location>
        <begin position="66"/>
        <end position="449"/>
    </location>
</feature>
<dbReference type="EMBL" id="BMGG01000001">
    <property type="protein sequence ID" value="GGC49196.1"/>
    <property type="molecule type" value="Genomic_DNA"/>
</dbReference>
<dbReference type="InterPro" id="IPR000873">
    <property type="entry name" value="AMP-dep_synth/lig_dom"/>
</dbReference>
<dbReference type="GO" id="GO:0006631">
    <property type="term" value="P:fatty acid metabolic process"/>
    <property type="evidence" value="ECO:0007669"/>
    <property type="project" value="TreeGrafter"/>
</dbReference>
<sequence length="640" mass="67873">MQSEGAAVSVPLSSPAVPPGSPESPWPSAHFAPARVDIERRPDGALVLRSPLPLNAGPRSLGGLLDRWADEASDRPFLAQRAGARPGEDWRILTYGEAQRRTRAVAQALLDRGLSPQRPILILAENGIDHAVMMLAATYVGIPVAPVSTAYARLSRDFAKLRYIAEFVAPQLVFVDDPRAYAAALEAVSFGGAETVVAAGPAAGPAGTPFAALCATAPTEAVARANAAVGPDTIAKILFTSGSTDLPKGVINTQRMLCSNQESTAQIWPFLEREPPVIVDWLPWNHTFGGNYNFNLVLRNGGTLFIDEGRPVPALFARSVANLKAVAPTAYFNVPRGYACLLDALEADPAFNRHFFSRLKIIFYAAAALPQPLWQRLEACSRLARGHVVPMLSGWGMTETAPCVTGGHFEADRAGIIGLPLPGCELMLAPSGERLEMRVRGPNVTPGYWRRPDLTAAAFVDGWFKTGDAARFADPQVPAKGILFDGRVAENFKLSTGTWVNVGMLRIAVLAAAAPFLDDAVVTGHDCDAIGLLAFPNLAACRALAADLAADAPAEAVVAHPAVRAALAAALARHNRVAPASSTAVARLMFTLEPPSIDASEITDKGYLNQRAVLLRRVGQVERLHADPPDAAVIVPAQAG</sequence>
<organism evidence="5 6">
    <name type="scientific">Chelatococcus reniformis</name>
    <dbReference type="NCBI Taxonomy" id="1494448"/>
    <lineage>
        <taxon>Bacteria</taxon>
        <taxon>Pseudomonadati</taxon>
        <taxon>Pseudomonadota</taxon>
        <taxon>Alphaproteobacteria</taxon>
        <taxon>Hyphomicrobiales</taxon>
        <taxon>Chelatococcaceae</taxon>
        <taxon>Chelatococcus</taxon>
    </lineage>
</organism>
<evidence type="ECO:0000256" key="1">
    <source>
        <dbReference type="ARBA" id="ARBA00006432"/>
    </source>
</evidence>
<keyword evidence="6" id="KW-1185">Reference proteome</keyword>
<feature type="compositionally biased region" description="Low complexity" evidence="3">
    <location>
        <begin position="1"/>
        <end position="15"/>
    </location>
</feature>
<name>A0A916X7Y3_9HYPH</name>
<comment type="caution">
    <text evidence="5">The sequence shown here is derived from an EMBL/GenBank/DDBJ whole genome shotgun (WGS) entry which is preliminary data.</text>
</comment>
<dbReference type="RefSeq" id="WP_188607561.1">
    <property type="nucleotide sequence ID" value="NZ_BMGG01000001.1"/>
</dbReference>
<dbReference type="Proteomes" id="UP000637002">
    <property type="component" value="Unassembled WGS sequence"/>
</dbReference>
<dbReference type="InterPro" id="IPR042099">
    <property type="entry name" value="ANL_N_sf"/>
</dbReference>
<evidence type="ECO:0000256" key="2">
    <source>
        <dbReference type="ARBA" id="ARBA00022598"/>
    </source>
</evidence>
<dbReference type="PANTHER" id="PTHR43201:SF5">
    <property type="entry name" value="MEDIUM-CHAIN ACYL-COA LIGASE ACSF2, MITOCHONDRIAL"/>
    <property type="match status" value="1"/>
</dbReference>
<proteinExistence type="inferred from homology"/>
<dbReference type="NCBIfam" id="NF009232">
    <property type="entry name" value="PRK12582.1"/>
    <property type="match status" value="1"/>
</dbReference>
<feature type="compositionally biased region" description="Pro residues" evidence="3">
    <location>
        <begin position="16"/>
        <end position="25"/>
    </location>
</feature>
<dbReference type="AlphaFoldDB" id="A0A916X7Y3"/>
<dbReference type="GO" id="GO:0031956">
    <property type="term" value="F:medium-chain fatty acid-CoA ligase activity"/>
    <property type="evidence" value="ECO:0007669"/>
    <property type="project" value="TreeGrafter"/>
</dbReference>
<evidence type="ECO:0000313" key="5">
    <source>
        <dbReference type="EMBL" id="GGC49196.1"/>
    </source>
</evidence>
<dbReference type="PANTHER" id="PTHR43201">
    <property type="entry name" value="ACYL-COA SYNTHETASE"/>
    <property type="match status" value="1"/>
</dbReference>
<evidence type="ECO:0000259" key="4">
    <source>
        <dbReference type="Pfam" id="PF00501"/>
    </source>
</evidence>
<dbReference type="Pfam" id="PF00501">
    <property type="entry name" value="AMP-binding"/>
    <property type="match status" value="1"/>
</dbReference>
<comment type="similarity">
    <text evidence="1">Belongs to the ATP-dependent AMP-binding enzyme family.</text>
</comment>
<keyword evidence="2" id="KW-0436">Ligase</keyword>
<protein>
    <submittedName>
        <fullName evidence="5">Feruloyl-CoA synthase</fullName>
    </submittedName>
</protein>
<evidence type="ECO:0000313" key="6">
    <source>
        <dbReference type="Proteomes" id="UP000637002"/>
    </source>
</evidence>
<gene>
    <name evidence="5" type="ORF">GCM10010994_05420</name>
</gene>
<dbReference type="SUPFAM" id="SSF56801">
    <property type="entry name" value="Acetyl-CoA synthetase-like"/>
    <property type="match status" value="1"/>
</dbReference>
<feature type="region of interest" description="Disordered" evidence="3">
    <location>
        <begin position="1"/>
        <end position="29"/>
    </location>
</feature>
<evidence type="ECO:0000256" key="3">
    <source>
        <dbReference type="SAM" id="MobiDB-lite"/>
    </source>
</evidence>
<accession>A0A916X7Y3</accession>